<name>F5XWF7_RAMTT</name>
<keyword evidence="5 8" id="KW-0378">Hydrolase</keyword>
<dbReference type="GO" id="GO:0090729">
    <property type="term" value="F:toxin activity"/>
    <property type="evidence" value="ECO:0007669"/>
    <property type="project" value="UniProtKB-KW"/>
</dbReference>
<dbReference type="AlphaFoldDB" id="F5XWF7"/>
<evidence type="ECO:0000256" key="8">
    <source>
        <dbReference type="HAMAP-Rule" id="MF_00265"/>
    </source>
</evidence>
<dbReference type="Proteomes" id="UP000008385">
    <property type="component" value="Chromosome"/>
</dbReference>
<reference evidence="10 11" key="2">
    <citation type="journal article" date="2011" name="PLoS ONE">
        <title>The Cyst-Dividing Bacterium Ramlibacter tataouinensis TTB310 Genome Reveals a Well-Stocked Toolbox for Adaptation to a Desert Environment.</title>
        <authorList>
            <person name="De Luca G."/>
            <person name="Barakat M."/>
            <person name="Ortet P."/>
            <person name="Fochesato S."/>
            <person name="Jourlin-Castelli C."/>
            <person name="Ansaldi M."/>
            <person name="Py B."/>
            <person name="Fichant G."/>
            <person name="Coutinho P.M."/>
            <person name="Voulhoux R."/>
            <person name="Bastien O."/>
            <person name="Marechal E."/>
            <person name="Henrissat B."/>
            <person name="Quentin Y."/>
            <person name="Noirot P."/>
            <person name="Filloux A."/>
            <person name="Mejean V."/>
            <person name="Dubow M.S."/>
            <person name="Barras F."/>
            <person name="Barbe V."/>
            <person name="Weissenbach J."/>
            <person name="Mihalcescu I."/>
            <person name="Vermeglio A."/>
            <person name="Achouak W."/>
            <person name="Heulin T."/>
        </authorList>
    </citation>
    <scope>NUCLEOTIDE SEQUENCE [LARGE SCALE GENOMIC DNA]</scope>
    <source>
        <strain evidence="11">ATCC BAA-407 / DSM 14655 / LMG 21543 / TTB310</strain>
    </source>
</reference>
<accession>F5XWF7</accession>
<dbReference type="eggNOG" id="COG1487">
    <property type="taxonomic scope" value="Bacteria"/>
</dbReference>
<dbReference type="EC" id="3.1.-.-" evidence="8"/>
<dbReference type="CDD" id="cd18731">
    <property type="entry name" value="PIN_NgFitB-like"/>
    <property type="match status" value="1"/>
</dbReference>
<proteinExistence type="inferred from homology"/>
<evidence type="ECO:0000256" key="7">
    <source>
        <dbReference type="ARBA" id="ARBA00038093"/>
    </source>
</evidence>
<dbReference type="HOGENOM" id="CLU_118482_8_2_4"/>
<sequence length="145" mass="15101">MIILDTNVVSEPLKPQPEPAVLRWLDAQDPQTLYLTAVNLAELLAGVGALAAGPRRAGLERAFDTQVLPLFDGRILAFDEPAARSFARVAASAQAAGNPIGFADAAVAAIGAANGFLIAARNVRDFRGTGVDVINPWEAEAAKPG</sequence>
<evidence type="ECO:0000256" key="4">
    <source>
        <dbReference type="ARBA" id="ARBA00022723"/>
    </source>
</evidence>
<dbReference type="SUPFAM" id="SSF88723">
    <property type="entry name" value="PIN domain-like"/>
    <property type="match status" value="1"/>
</dbReference>
<keyword evidence="3 8" id="KW-0540">Nuclease</keyword>
<comment type="similarity">
    <text evidence="7 8">Belongs to the PINc/VapC protein family.</text>
</comment>
<comment type="cofactor">
    <cofactor evidence="1 8">
        <name>Mg(2+)</name>
        <dbReference type="ChEBI" id="CHEBI:18420"/>
    </cofactor>
</comment>
<protein>
    <recommendedName>
        <fullName evidence="8">Ribonuclease VapC</fullName>
        <shortName evidence="8">RNase VapC</shortName>
        <ecNumber evidence="8">3.1.-.-</ecNumber>
    </recommendedName>
    <alternativeName>
        <fullName evidence="8">Toxin VapC</fullName>
    </alternativeName>
</protein>
<organism evidence="10 11">
    <name type="scientific">Ramlibacter tataouinensis (strain ATCC BAA-407 / DSM 14655 / LMG 21543 / TTB310)</name>
    <dbReference type="NCBI Taxonomy" id="365046"/>
    <lineage>
        <taxon>Bacteria</taxon>
        <taxon>Pseudomonadati</taxon>
        <taxon>Pseudomonadota</taxon>
        <taxon>Betaproteobacteria</taxon>
        <taxon>Burkholderiales</taxon>
        <taxon>Comamonadaceae</taxon>
        <taxon>Ramlibacter</taxon>
    </lineage>
</organism>
<reference evidence="11" key="1">
    <citation type="submission" date="2006-01" db="EMBL/GenBank/DDBJ databases">
        <title>Genome of the cyst-dividing bacterium Ramlibacter tataouinensis.</title>
        <authorList>
            <person name="Barakat M."/>
            <person name="Ortet P."/>
            <person name="De Luca G."/>
            <person name="Jourlin-Castelli C."/>
            <person name="Ansaldi M."/>
            <person name="Py B."/>
            <person name="Fichant G."/>
            <person name="Coutinho P."/>
            <person name="Voulhoux R."/>
            <person name="Bastien O."/>
            <person name="Roy S."/>
            <person name="Marechal E."/>
            <person name="Henrissat B."/>
            <person name="Quentin Y."/>
            <person name="Noirot P."/>
            <person name="Filloux A."/>
            <person name="Mejean V."/>
            <person name="DuBow M."/>
            <person name="Barras F."/>
            <person name="Heulin T."/>
        </authorList>
    </citation>
    <scope>NUCLEOTIDE SEQUENCE [LARGE SCALE GENOMIC DNA]</scope>
    <source>
        <strain evidence="11">ATCC BAA-407 / DSM 14655 / LMG 21543 / TTB310</strain>
    </source>
</reference>
<keyword evidence="6 8" id="KW-0460">Magnesium</keyword>
<evidence type="ECO:0000256" key="6">
    <source>
        <dbReference type="ARBA" id="ARBA00022842"/>
    </source>
</evidence>
<keyword evidence="4 8" id="KW-0479">Metal-binding</keyword>
<gene>
    <name evidence="8" type="primary">vapC</name>
    <name evidence="10" type="ordered locus">Rta_18210</name>
</gene>
<dbReference type="InterPro" id="IPR029060">
    <property type="entry name" value="PIN-like_dom_sf"/>
</dbReference>
<dbReference type="InterPro" id="IPR050556">
    <property type="entry name" value="Type_II_TA_system_RNase"/>
</dbReference>
<dbReference type="Pfam" id="PF01850">
    <property type="entry name" value="PIN"/>
    <property type="match status" value="1"/>
</dbReference>
<dbReference type="HAMAP" id="MF_00265">
    <property type="entry name" value="VapC_Nob1"/>
    <property type="match status" value="1"/>
</dbReference>
<dbReference type="STRING" id="365046.Rta_18210"/>
<dbReference type="GO" id="GO:0004540">
    <property type="term" value="F:RNA nuclease activity"/>
    <property type="evidence" value="ECO:0007669"/>
    <property type="project" value="InterPro"/>
</dbReference>
<evidence type="ECO:0000256" key="3">
    <source>
        <dbReference type="ARBA" id="ARBA00022722"/>
    </source>
</evidence>
<dbReference type="PANTHER" id="PTHR33653:SF1">
    <property type="entry name" value="RIBONUCLEASE VAPC2"/>
    <property type="match status" value="1"/>
</dbReference>
<feature type="binding site" evidence="8">
    <location>
        <position position="5"/>
    </location>
    <ligand>
        <name>Mg(2+)</name>
        <dbReference type="ChEBI" id="CHEBI:18420"/>
    </ligand>
</feature>
<evidence type="ECO:0000256" key="5">
    <source>
        <dbReference type="ARBA" id="ARBA00022801"/>
    </source>
</evidence>
<keyword evidence="2 8" id="KW-1277">Toxin-antitoxin system</keyword>
<feature type="binding site" evidence="8">
    <location>
        <position position="104"/>
    </location>
    <ligand>
        <name>Mg(2+)</name>
        <dbReference type="ChEBI" id="CHEBI:18420"/>
    </ligand>
</feature>
<dbReference type="GO" id="GO:0000287">
    <property type="term" value="F:magnesium ion binding"/>
    <property type="evidence" value="ECO:0007669"/>
    <property type="project" value="UniProtKB-UniRule"/>
</dbReference>
<evidence type="ECO:0000256" key="2">
    <source>
        <dbReference type="ARBA" id="ARBA00022649"/>
    </source>
</evidence>
<dbReference type="InterPro" id="IPR022907">
    <property type="entry name" value="VapC_family"/>
</dbReference>
<evidence type="ECO:0000313" key="11">
    <source>
        <dbReference type="Proteomes" id="UP000008385"/>
    </source>
</evidence>
<dbReference type="Gene3D" id="3.40.50.1010">
    <property type="entry name" value="5'-nuclease"/>
    <property type="match status" value="1"/>
</dbReference>
<feature type="domain" description="PIN" evidence="9">
    <location>
        <begin position="2"/>
        <end position="122"/>
    </location>
</feature>
<dbReference type="KEGG" id="rta:Rta_18210"/>
<dbReference type="InterPro" id="IPR002716">
    <property type="entry name" value="PIN_dom"/>
</dbReference>
<dbReference type="GO" id="GO:0016787">
    <property type="term" value="F:hydrolase activity"/>
    <property type="evidence" value="ECO:0007669"/>
    <property type="project" value="UniProtKB-KW"/>
</dbReference>
<evidence type="ECO:0000259" key="9">
    <source>
        <dbReference type="Pfam" id="PF01850"/>
    </source>
</evidence>
<keyword evidence="8" id="KW-0800">Toxin</keyword>
<dbReference type="EMBL" id="CP000245">
    <property type="protein sequence ID" value="AEG92911.1"/>
    <property type="molecule type" value="Genomic_DNA"/>
</dbReference>
<keyword evidence="11" id="KW-1185">Reference proteome</keyword>
<dbReference type="OrthoDB" id="9804823at2"/>
<evidence type="ECO:0000313" key="10">
    <source>
        <dbReference type="EMBL" id="AEG92911.1"/>
    </source>
</evidence>
<dbReference type="RefSeq" id="WP_013901143.1">
    <property type="nucleotide sequence ID" value="NC_015677.1"/>
</dbReference>
<comment type="function">
    <text evidence="8">Toxic component of a toxin-antitoxin (TA) system. An RNase.</text>
</comment>
<dbReference type="PANTHER" id="PTHR33653">
    <property type="entry name" value="RIBONUCLEASE VAPC2"/>
    <property type="match status" value="1"/>
</dbReference>
<evidence type="ECO:0000256" key="1">
    <source>
        <dbReference type="ARBA" id="ARBA00001946"/>
    </source>
</evidence>